<keyword evidence="1" id="KW-0812">Transmembrane</keyword>
<evidence type="ECO:0000256" key="1">
    <source>
        <dbReference type="SAM" id="Phobius"/>
    </source>
</evidence>
<dbReference type="PANTHER" id="PTHR40619:SF3">
    <property type="entry name" value="FUNGAL STAND N-TERMINAL GOODBYE DOMAIN-CONTAINING PROTEIN"/>
    <property type="match status" value="1"/>
</dbReference>
<dbReference type="PANTHER" id="PTHR40619">
    <property type="entry name" value="FUNGAL STAND N-TERMINAL GOODBYE DOMAIN-CONTAINING PROTEIN"/>
    <property type="match status" value="1"/>
</dbReference>
<reference evidence="3" key="1">
    <citation type="submission" date="2016-09" db="EMBL/GenBank/DDBJ databases">
        <authorList>
            <person name="Guldener U."/>
        </authorList>
    </citation>
    <scope>NUCLEOTIDE SEQUENCE [LARGE SCALE GENOMIC DNA]</scope>
    <source>
        <strain evidence="3">V64-1</strain>
    </source>
</reference>
<keyword evidence="1" id="KW-1133">Transmembrane helix</keyword>
<feature type="transmembrane region" description="Helical" evidence="1">
    <location>
        <begin position="220"/>
        <end position="239"/>
    </location>
</feature>
<proteinExistence type="predicted"/>
<gene>
    <name evidence="2" type="ORF">FRV6_06797</name>
</gene>
<dbReference type="OrthoDB" id="5419927at2759"/>
<accession>A0A2H3TD49</accession>
<protein>
    <submittedName>
        <fullName evidence="2">Uncharacterized protein</fullName>
    </submittedName>
</protein>
<name>A0A2H3TD49_FUSOX</name>
<dbReference type="EMBL" id="FMJY01000003">
    <property type="protein sequence ID" value="SCO82584.1"/>
    <property type="molecule type" value="Genomic_DNA"/>
</dbReference>
<organism evidence="2 3">
    <name type="scientific">Fusarium oxysporum</name>
    <name type="common">Fusarium vascular wilt</name>
    <dbReference type="NCBI Taxonomy" id="5507"/>
    <lineage>
        <taxon>Eukaryota</taxon>
        <taxon>Fungi</taxon>
        <taxon>Dikarya</taxon>
        <taxon>Ascomycota</taxon>
        <taxon>Pezizomycotina</taxon>
        <taxon>Sordariomycetes</taxon>
        <taxon>Hypocreomycetidae</taxon>
        <taxon>Hypocreales</taxon>
        <taxon>Nectriaceae</taxon>
        <taxon>Fusarium</taxon>
        <taxon>Fusarium oxysporum species complex</taxon>
    </lineage>
</organism>
<keyword evidence="1" id="KW-0472">Membrane</keyword>
<evidence type="ECO:0000313" key="3">
    <source>
        <dbReference type="Proteomes" id="UP000219369"/>
    </source>
</evidence>
<evidence type="ECO:0000313" key="2">
    <source>
        <dbReference type="EMBL" id="SCO82584.1"/>
    </source>
</evidence>
<dbReference type="AlphaFoldDB" id="A0A2H3TD49"/>
<dbReference type="Proteomes" id="UP000219369">
    <property type="component" value="Unassembled WGS sequence"/>
</dbReference>
<sequence>MSDFLRTQIVDGSQTPRRRAYEVPEYMVRELDGHIHPALMATPGSGVVYRGGPGSWLAEHSTAEDINYDEVYATAVQAQQAMITTANKLCVKKKLPSLNLTVAHSWSEVDQSVSDACKTLEALSSEDKALRPGFTGKMKQAFRKLCDNAGSGGTIANLVPTDSYCSILCDGLKIIFKALEATGHYREEICNALEEIPFILNDNTALVKLNNMDEEMHRRVAAIYAAIYALLEVIVGWFLKPSFSTGARILLNPTAFSGKLKERMDTVKLGVQRFTAHVNYLSAERQKALAQQNLSIMYRLDQQSQKMERGFERLETTRIMVLDKVEQFLYETWRAEFEQRQLLPQDRQTPRIETTVVYVEEILDKWRYERDLVHRDCATVLRLQHIAGYDVDLELVSTIRFHPRFQSYLTLDTSSLLLANTRSENPIMSLEMPIVAAETFRSLHAFIEEQDDQAHGTPIRIICLSFFCSQHRNVARDQNASPMDLAMSLLLQLLDYYRDFDSEHLDLASNEVNPGDTDAIMFVFKALVNQLPEDVVLYLMIDDLKAFAQPASRKYEMIQVMEKLLELHRERKYNARLKFLFGNSARNIFSDGLFTEDETLNIWSAYNRSYLY</sequence>